<dbReference type="SMART" id="SM00637">
    <property type="entry name" value="CBD_II"/>
    <property type="match status" value="1"/>
</dbReference>
<proteinExistence type="predicted"/>
<dbReference type="Pfam" id="PF00553">
    <property type="entry name" value="CBM_2"/>
    <property type="match status" value="2"/>
</dbReference>
<dbReference type="InterPro" id="IPR008965">
    <property type="entry name" value="CBM2/CBM3_carb-bd_dom_sf"/>
</dbReference>
<name>A0ABV3Y378_9ACTN</name>
<organism evidence="3 4">
    <name type="scientific">Ferrimicrobium acidiphilum</name>
    <dbReference type="NCBI Taxonomy" id="121039"/>
    <lineage>
        <taxon>Bacteria</taxon>
        <taxon>Bacillati</taxon>
        <taxon>Actinomycetota</taxon>
        <taxon>Acidimicrobiia</taxon>
        <taxon>Acidimicrobiales</taxon>
        <taxon>Acidimicrobiaceae</taxon>
        <taxon>Ferrimicrobium</taxon>
    </lineage>
</organism>
<feature type="non-terminal residue" evidence="3">
    <location>
        <position position="1"/>
    </location>
</feature>
<comment type="caution">
    <text evidence="3">The sequence shown here is derived from an EMBL/GenBank/DDBJ whole genome shotgun (WGS) entry which is preliminary data.</text>
</comment>
<feature type="domain" description="CBM2" evidence="2">
    <location>
        <begin position="61"/>
        <end position="164"/>
    </location>
</feature>
<feature type="domain" description="CBM2" evidence="2">
    <location>
        <begin position="1"/>
        <end position="65"/>
    </location>
</feature>
<dbReference type="PROSITE" id="PS51173">
    <property type="entry name" value="CBM2"/>
    <property type="match status" value="2"/>
</dbReference>
<dbReference type="Gene3D" id="2.60.40.290">
    <property type="match status" value="2"/>
</dbReference>
<evidence type="ECO:0000256" key="1">
    <source>
        <dbReference type="SAM" id="MobiDB-lite"/>
    </source>
</evidence>
<reference evidence="3 4" key="1">
    <citation type="submission" date="2024-07" db="EMBL/GenBank/DDBJ databases">
        <title>Draft Genome Sequence of Ferrimicrobium acidiphilum Strain YE2023, Isolated from a Pulp of Bioleach Reactor.</title>
        <authorList>
            <person name="Elkina Y.A."/>
            <person name="Bulaeva A.G."/>
            <person name="Beletsky A.V."/>
            <person name="Mardanov A.V."/>
        </authorList>
    </citation>
    <scope>NUCLEOTIDE SEQUENCE [LARGE SCALE GENOMIC DNA]</scope>
    <source>
        <strain evidence="3 4">YE2023</strain>
    </source>
</reference>
<dbReference type="SUPFAM" id="SSF49384">
    <property type="entry name" value="Carbohydrate-binding domain"/>
    <property type="match status" value="2"/>
</dbReference>
<dbReference type="InterPro" id="IPR001919">
    <property type="entry name" value="CBD2"/>
</dbReference>
<dbReference type="PANTHER" id="PTHR33239">
    <property type="entry name" value="CELLULOSE-BINDING DOMAIN-CONTAINING PROTEIN-RELATED"/>
    <property type="match status" value="1"/>
</dbReference>
<feature type="region of interest" description="Disordered" evidence="1">
    <location>
        <begin position="50"/>
        <end position="71"/>
    </location>
</feature>
<evidence type="ECO:0000313" key="3">
    <source>
        <dbReference type="EMBL" id="MEX6430006.1"/>
    </source>
</evidence>
<dbReference type="EMBL" id="JBFSHR010000031">
    <property type="protein sequence ID" value="MEX6430006.1"/>
    <property type="molecule type" value="Genomic_DNA"/>
</dbReference>
<dbReference type="InterPro" id="IPR012291">
    <property type="entry name" value="CBM2_carb-bd_dom_sf"/>
</dbReference>
<evidence type="ECO:0000313" key="4">
    <source>
        <dbReference type="Proteomes" id="UP001560267"/>
    </source>
</evidence>
<evidence type="ECO:0000259" key="2">
    <source>
        <dbReference type="PROSITE" id="PS51173"/>
    </source>
</evidence>
<dbReference type="RefSeq" id="WP_369084599.1">
    <property type="nucleotide sequence ID" value="NZ_JBFSHR010000031.1"/>
</dbReference>
<keyword evidence="4" id="KW-1185">Reference proteome</keyword>
<accession>A0ABV3Y378</accession>
<gene>
    <name evidence="3" type="ORF">AB6A68_09165</name>
</gene>
<dbReference type="InterPro" id="IPR052879">
    <property type="entry name" value="Dd_Spore_Germination_Stalk"/>
</dbReference>
<protein>
    <submittedName>
        <fullName evidence="3">Cellulose binding domain-containing protein</fullName>
    </submittedName>
</protein>
<feature type="compositionally biased region" description="Low complexity" evidence="1">
    <location>
        <begin position="50"/>
        <end position="64"/>
    </location>
</feature>
<dbReference type="Proteomes" id="UP001560267">
    <property type="component" value="Unassembled WGS sequence"/>
</dbReference>
<sequence length="164" mass="16148">RIVNIWNAKLTSTSTGASASNVSYNGTLAPGASTSFGFQVSGSCASVVATTPTTSTTPTDPTTSTGGGTGSSTQFALKTVVSSQWDGGYTAKVTVTNTSSATVSSWNVGLALGSGDRIVNIWNAKLTSTSTGASASNVSYNGTLAPGASTSFGFQVSGPIAPSA</sequence>